<evidence type="ECO:0000256" key="1">
    <source>
        <dbReference type="SAM" id="SignalP"/>
    </source>
</evidence>
<name>A0A0A1XQD3_ZEUCU</name>
<dbReference type="AlphaFoldDB" id="A0A0A1XQD3"/>
<gene>
    <name evidence="2" type="primary">rsgA</name>
    <name evidence="2" type="ORF">g.20676</name>
</gene>
<reference evidence="2" key="2">
    <citation type="journal article" date="2015" name="Gigascience">
        <title>Reconstructing a comprehensive transcriptome assembly of a white-pupal translocated strain of the pest fruit fly Bactrocera cucurbitae.</title>
        <authorList>
            <person name="Sim S.B."/>
            <person name="Calla B."/>
            <person name="Hall B."/>
            <person name="DeRego T."/>
            <person name="Geib S.M."/>
        </authorList>
    </citation>
    <scope>NUCLEOTIDE SEQUENCE</scope>
</reference>
<accession>A0A0A1XQD3</accession>
<protein>
    <submittedName>
        <fullName evidence="2">Putative ribosome biogenesis GTPase RsgA</fullName>
    </submittedName>
</protein>
<organism evidence="2">
    <name type="scientific">Zeugodacus cucurbitae</name>
    <name type="common">Melon fruit fly</name>
    <name type="synonym">Bactrocera cucurbitae</name>
    <dbReference type="NCBI Taxonomy" id="28588"/>
    <lineage>
        <taxon>Eukaryota</taxon>
        <taxon>Metazoa</taxon>
        <taxon>Ecdysozoa</taxon>
        <taxon>Arthropoda</taxon>
        <taxon>Hexapoda</taxon>
        <taxon>Insecta</taxon>
        <taxon>Pterygota</taxon>
        <taxon>Neoptera</taxon>
        <taxon>Endopterygota</taxon>
        <taxon>Diptera</taxon>
        <taxon>Brachycera</taxon>
        <taxon>Muscomorpha</taxon>
        <taxon>Tephritoidea</taxon>
        <taxon>Tephritidae</taxon>
        <taxon>Zeugodacus</taxon>
        <taxon>Zeugodacus</taxon>
    </lineage>
</organism>
<reference evidence="2" key="1">
    <citation type="submission" date="2014-11" db="EMBL/GenBank/DDBJ databases">
        <authorList>
            <person name="Geib S."/>
        </authorList>
    </citation>
    <scope>NUCLEOTIDE SEQUENCE</scope>
</reference>
<feature type="chain" id="PRO_5001995258" evidence="1">
    <location>
        <begin position="22"/>
        <end position="156"/>
    </location>
</feature>
<evidence type="ECO:0000313" key="2">
    <source>
        <dbReference type="EMBL" id="JAD12743.1"/>
    </source>
</evidence>
<sequence length="156" mass="17638">MSNFVLQSCLALLACCCLVTANYVPGVSYIDDVELSYKNDVWRCDRIVCPVGTYGCKIVKENVEGRDDIIRRSNSCYDVNGHSVAQFLQTETLVYPKTVEIYVNSYVGASSSWSTGYNTEFQSVNATIDADSWPKLQQKTRENIKRYEENVMGKEN</sequence>
<feature type="signal peptide" evidence="1">
    <location>
        <begin position="1"/>
        <end position="21"/>
    </location>
</feature>
<keyword evidence="1" id="KW-0732">Signal</keyword>
<proteinExistence type="predicted"/>
<dbReference type="EMBL" id="GBXI01001549">
    <property type="protein sequence ID" value="JAD12743.1"/>
    <property type="molecule type" value="Transcribed_RNA"/>
</dbReference>
<dbReference type="OrthoDB" id="7958235at2759"/>